<evidence type="ECO:0000313" key="1">
    <source>
        <dbReference type="EMBL" id="KIM64174.1"/>
    </source>
</evidence>
<accession>A0A0C3E6X3</accession>
<reference evidence="2" key="2">
    <citation type="submission" date="2015-01" db="EMBL/GenBank/DDBJ databases">
        <title>Evolutionary Origins and Diversification of the Mycorrhizal Mutualists.</title>
        <authorList>
            <consortium name="DOE Joint Genome Institute"/>
            <consortium name="Mycorrhizal Genomics Consortium"/>
            <person name="Kohler A."/>
            <person name="Kuo A."/>
            <person name="Nagy L.G."/>
            <person name="Floudas D."/>
            <person name="Copeland A."/>
            <person name="Barry K.W."/>
            <person name="Cichocki N."/>
            <person name="Veneault-Fourrey C."/>
            <person name="LaButti K."/>
            <person name="Lindquist E.A."/>
            <person name="Lipzen A."/>
            <person name="Lundell T."/>
            <person name="Morin E."/>
            <person name="Murat C."/>
            <person name="Riley R."/>
            <person name="Ohm R."/>
            <person name="Sun H."/>
            <person name="Tunlid A."/>
            <person name="Henrissat B."/>
            <person name="Grigoriev I.V."/>
            <person name="Hibbett D.S."/>
            <person name="Martin F."/>
        </authorList>
    </citation>
    <scope>NUCLEOTIDE SEQUENCE [LARGE SCALE GENOMIC DNA]</scope>
    <source>
        <strain evidence="2">Foug A</strain>
    </source>
</reference>
<dbReference type="InParanoid" id="A0A0C3E6X3"/>
<dbReference type="HOGENOM" id="CLU_024804_0_0_1"/>
<evidence type="ECO:0000313" key="2">
    <source>
        <dbReference type="Proteomes" id="UP000053989"/>
    </source>
</evidence>
<organism evidence="1 2">
    <name type="scientific">Scleroderma citrinum Foug A</name>
    <dbReference type="NCBI Taxonomy" id="1036808"/>
    <lineage>
        <taxon>Eukaryota</taxon>
        <taxon>Fungi</taxon>
        <taxon>Dikarya</taxon>
        <taxon>Basidiomycota</taxon>
        <taxon>Agaricomycotina</taxon>
        <taxon>Agaricomycetes</taxon>
        <taxon>Agaricomycetidae</taxon>
        <taxon>Boletales</taxon>
        <taxon>Sclerodermatineae</taxon>
        <taxon>Sclerodermataceae</taxon>
        <taxon>Scleroderma</taxon>
    </lineage>
</organism>
<dbReference type="EMBL" id="KN822030">
    <property type="protein sequence ID" value="KIM64174.1"/>
    <property type="molecule type" value="Genomic_DNA"/>
</dbReference>
<name>A0A0C3E6X3_9AGAM</name>
<reference evidence="1 2" key="1">
    <citation type="submission" date="2014-04" db="EMBL/GenBank/DDBJ databases">
        <authorList>
            <consortium name="DOE Joint Genome Institute"/>
            <person name="Kuo A."/>
            <person name="Kohler A."/>
            <person name="Nagy L.G."/>
            <person name="Floudas D."/>
            <person name="Copeland A."/>
            <person name="Barry K.W."/>
            <person name="Cichocki N."/>
            <person name="Veneault-Fourrey C."/>
            <person name="LaButti K."/>
            <person name="Lindquist E.A."/>
            <person name="Lipzen A."/>
            <person name="Lundell T."/>
            <person name="Morin E."/>
            <person name="Murat C."/>
            <person name="Sun H."/>
            <person name="Tunlid A."/>
            <person name="Henrissat B."/>
            <person name="Grigoriev I.V."/>
            <person name="Hibbett D.S."/>
            <person name="Martin F."/>
            <person name="Nordberg H.P."/>
            <person name="Cantor M.N."/>
            <person name="Hua S.X."/>
        </authorList>
    </citation>
    <scope>NUCLEOTIDE SEQUENCE [LARGE SCALE GENOMIC DNA]</scope>
    <source>
        <strain evidence="1 2">Foug A</strain>
    </source>
</reference>
<protein>
    <recommendedName>
        <fullName evidence="3">Peptidase S1 domain-containing protein</fullName>
    </recommendedName>
</protein>
<proteinExistence type="predicted"/>
<dbReference type="AlphaFoldDB" id="A0A0C3E6X3"/>
<sequence length="538" mass="59577">MDVGNSSSPHSELEAKVYYAGLPSIPRLVYRTGTTPWKQGTGFYAYHVLKELRPVFGHKLNTVWKDLGPKVCDILDSVGILWTSIDVVRFAKVGEEEPVGPVVLWIGVAPETLFREDAHTAAHGCLGLLKKFGITDVEVEYRESMYTRLAGPDLLKPACMLHPTVDVRGPLTPALGLFIAAQATPHIECTGGLYLTEGGDSKKVLLVTARHVLFPPNEGPNVNYTRTNTSQPRRDVLLLGTKAFDKLVESIKSTIEEHSEMAELCSRQIKGSQEREPGEFDIRKRRQWLLDRANEAIPALDKFHDEVMKQWRRPSQRVLGHIIHSPPITLGAGTEGFTEDYAIIELDSSKIEKALRGNAIDIGTTKIPIGAFTRMMRLRAVTPKDFEYPLHGLLELRDIMQEDQMHNPDMLDHDDGEPCLFVIKNGNTTGVTIGRATGIFSFVREYFNNGTHQTSMEWAILPYDHKSGVFAAPGDSGSIIADGCGRIGGLLTGGAGKMESSDITYATPFFWLLPRIKENGFPDANLYPGTGYDPDHLL</sequence>
<dbReference type="InterPro" id="IPR009003">
    <property type="entry name" value="Peptidase_S1_PA"/>
</dbReference>
<keyword evidence="2" id="KW-1185">Reference proteome</keyword>
<dbReference type="SUPFAM" id="SSF50494">
    <property type="entry name" value="Trypsin-like serine proteases"/>
    <property type="match status" value="1"/>
</dbReference>
<evidence type="ECO:0008006" key="3">
    <source>
        <dbReference type="Google" id="ProtNLM"/>
    </source>
</evidence>
<dbReference type="Proteomes" id="UP000053989">
    <property type="component" value="Unassembled WGS sequence"/>
</dbReference>
<dbReference type="OrthoDB" id="2643354at2759"/>
<gene>
    <name evidence="1" type="ORF">SCLCIDRAFT_115805</name>
</gene>